<dbReference type="OrthoDB" id="72638at2"/>
<gene>
    <name evidence="3" type="ORF">SAMN05216389_12623</name>
</gene>
<proteinExistence type="predicted"/>
<organism evidence="3 4">
    <name type="scientific">Oceanobacillus limi</name>
    <dbReference type="NCBI Taxonomy" id="930131"/>
    <lineage>
        <taxon>Bacteria</taxon>
        <taxon>Bacillati</taxon>
        <taxon>Bacillota</taxon>
        <taxon>Bacilli</taxon>
        <taxon>Bacillales</taxon>
        <taxon>Bacillaceae</taxon>
        <taxon>Oceanobacillus</taxon>
    </lineage>
</organism>
<dbReference type="PANTHER" id="PTHR46558:SF14">
    <property type="entry name" value="HTH-TYPE TRANSCRIPTIONAL REGULATOR ANSR"/>
    <property type="match status" value="1"/>
</dbReference>
<dbReference type="EMBL" id="FOHE01000026">
    <property type="protein sequence ID" value="SET76751.1"/>
    <property type="molecule type" value="Genomic_DNA"/>
</dbReference>
<evidence type="ECO:0000313" key="3">
    <source>
        <dbReference type="EMBL" id="SET76751.1"/>
    </source>
</evidence>
<dbReference type="CDD" id="cd00093">
    <property type="entry name" value="HTH_XRE"/>
    <property type="match status" value="1"/>
</dbReference>
<dbReference type="PANTHER" id="PTHR46558">
    <property type="entry name" value="TRACRIPTIONAL REGULATORY PROTEIN-RELATED-RELATED"/>
    <property type="match status" value="1"/>
</dbReference>
<dbReference type="Gene3D" id="1.10.260.40">
    <property type="entry name" value="lambda repressor-like DNA-binding domains"/>
    <property type="match status" value="1"/>
</dbReference>
<dbReference type="STRING" id="930131.SAMN05216389_12623"/>
<evidence type="ECO:0000256" key="1">
    <source>
        <dbReference type="ARBA" id="ARBA00023125"/>
    </source>
</evidence>
<protein>
    <submittedName>
        <fullName evidence="3">Transcriptional regulator</fullName>
    </submittedName>
</protein>
<dbReference type="RefSeq" id="WP_090872614.1">
    <property type="nucleotide sequence ID" value="NZ_FOHE01000026.1"/>
</dbReference>
<dbReference type="InterPro" id="IPR010982">
    <property type="entry name" value="Lambda_DNA-bd_dom_sf"/>
</dbReference>
<evidence type="ECO:0000313" key="4">
    <source>
        <dbReference type="Proteomes" id="UP000198618"/>
    </source>
</evidence>
<name>A0A1I0GZR2_9BACI</name>
<dbReference type="Proteomes" id="UP000198618">
    <property type="component" value="Unassembled WGS sequence"/>
</dbReference>
<dbReference type="SUPFAM" id="SSF47413">
    <property type="entry name" value="lambda repressor-like DNA-binding domains"/>
    <property type="match status" value="1"/>
</dbReference>
<keyword evidence="4" id="KW-1185">Reference proteome</keyword>
<dbReference type="PROSITE" id="PS50943">
    <property type="entry name" value="HTH_CROC1"/>
    <property type="match status" value="1"/>
</dbReference>
<sequence>MEFGNRLSYLRKRNKWSRDDLANRLGVSYSTISKYESGSREPGFETLQKISNIFDVTTDYLIGKTDNPNASEKSNNPSRAFYNFDEITDQEKEYLEEQLKIFRKLKDNK</sequence>
<keyword evidence="1" id="KW-0238">DNA-binding</keyword>
<dbReference type="AlphaFoldDB" id="A0A1I0GZR2"/>
<accession>A0A1I0GZR2</accession>
<dbReference type="Pfam" id="PF01381">
    <property type="entry name" value="HTH_3"/>
    <property type="match status" value="1"/>
</dbReference>
<dbReference type="SMART" id="SM00530">
    <property type="entry name" value="HTH_XRE"/>
    <property type="match status" value="1"/>
</dbReference>
<dbReference type="InterPro" id="IPR001387">
    <property type="entry name" value="Cro/C1-type_HTH"/>
</dbReference>
<evidence type="ECO:0000259" key="2">
    <source>
        <dbReference type="PROSITE" id="PS50943"/>
    </source>
</evidence>
<reference evidence="3 4" key="1">
    <citation type="submission" date="2016-10" db="EMBL/GenBank/DDBJ databases">
        <authorList>
            <person name="de Groot N.N."/>
        </authorList>
    </citation>
    <scope>NUCLEOTIDE SEQUENCE [LARGE SCALE GENOMIC DNA]</scope>
    <source>
        <strain evidence="3 4">IBRC-M 10780</strain>
    </source>
</reference>
<dbReference type="GO" id="GO:0003677">
    <property type="term" value="F:DNA binding"/>
    <property type="evidence" value="ECO:0007669"/>
    <property type="project" value="UniProtKB-KW"/>
</dbReference>
<feature type="domain" description="HTH cro/C1-type" evidence="2">
    <location>
        <begin position="7"/>
        <end position="61"/>
    </location>
</feature>